<evidence type="ECO:0000259" key="3">
    <source>
        <dbReference type="PROSITE" id="PS50158"/>
    </source>
</evidence>
<proteinExistence type="predicted"/>
<reference evidence="5" key="1">
    <citation type="submission" date="2024-07" db="EMBL/GenBank/DDBJ databases">
        <title>Two chromosome-level genome assemblies of Korean endemic species Abeliophyllum distichum and Forsythia ovata (Oleaceae).</title>
        <authorList>
            <person name="Jang H."/>
        </authorList>
    </citation>
    <scope>NUCLEOTIDE SEQUENCE [LARGE SCALE GENOMIC DNA]</scope>
</reference>
<dbReference type="PROSITE" id="PS50158">
    <property type="entry name" value="ZF_CCHC"/>
    <property type="match status" value="1"/>
</dbReference>
<dbReference type="SUPFAM" id="SSF57756">
    <property type="entry name" value="Retrovirus zinc finger-like domains"/>
    <property type="match status" value="1"/>
</dbReference>
<dbReference type="Gene3D" id="4.10.60.10">
    <property type="entry name" value="Zinc finger, CCHC-type"/>
    <property type="match status" value="1"/>
</dbReference>
<dbReference type="AlphaFoldDB" id="A0ABD1UN13"/>
<dbReference type="InterPro" id="IPR036875">
    <property type="entry name" value="Znf_CCHC_sf"/>
</dbReference>
<dbReference type="Pfam" id="PF14223">
    <property type="entry name" value="Retrotran_gag_2"/>
    <property type="match status" value="1"/>
</dbReference>
<keyword evidence="1" id="KW-0479">Metal-binding</keyword>
<feature type="domain" description="CCHC-type" evidence="3">
    <location>
        <begin position="214"/>
        <end position="228"/>
    </location>
</feature>
<accession>A0ABD1UN13</accession>
<evidence type="ECO:0000256" key="2">
    <source>
        <dbReference type="SAM" id="MobiDB-lite"/>
    </source>
</evidence>
<sequence length="605" mass="68837">MKGILIQQKVSKASDNSYGPNVNEDQKKDFDELAYTSIILHLSDPVLHKVEKFDSTEKLLKKLEELYLIQSTPNKIYLLENFFSFKIDPSMDLDDNLDIFNKLVQDITNCGEMVPEINKAIILLNIIFDSFKEVKNAIKYGRETLTPDIVIDSLKSKERELRFEKNERKNGEIYFVRGRRQSGDGSGGGGEQNSGSNRKSRSRYKSHGRVKGKKCYGCRKIGHFISECYKEKNKQREEDQRETNVVTSSDESSEVYMLLKFELAEINLSINSHIHEWILDSGSSFHVTSNKFWFDHLHESDHEHVVAEGRVTYRIIGVGNVIVKFDSGFVHTLKEVRYVPYMGRNLISIGELESTSFMGRLGNGMIRMCKGALRAFKATRRKGIYFTHAKVMSGLNSTISSIDIDHTQKWHNRLAQVSVKGLKFLNDKSVFDKDQKQGERNHLSPFVANRGPSNSARTGETMKGRGKRRGKIKRVSRGAGAYGSSVMWRPSEGNFSTQTSQKHDRWKGRRVRQVRNVRELRKMGQMNPQFVSQVTQVQVLHQPSLNPLLLSCDRGVGGLSPLFATKLGSNLPGFVRNSCGTKEISPWFHDQREDLSLLVSGGSRR</sequence>
<dbReference type="InterPro" id="IPR001878">
    <property type="entry name" value="Znf_CCHC"/>
</dbReference>
<feature type="region of interest" description="Disordered" evidence="2">
    <location>
        <begin position="433"/>
        <end position="476"/>
    </location>
</feature>
<name>A0ABD1UN13_9LAMI</name>
<dbReference type="Proteomes" id="UP001604336">
    <property type="component" value="Unassembled WGS sequence"/>
</dbReference>
<feature type="compositionally biased region" description="Basic and acidic residues" evidence="2">
    <location>
        <begin position="433"/>
        <end position="442"/>
    </location>
</feature>
<protein>
    <recommendedName>
        <fullName evidence="3">CCHC-type domain-containing protein</fullName>
    </recommendedName>
</protein>
<comment type="caution">
    <text evidence="4">The sequence shown here is derived from an EMBL/GenBank/DDBJ whole genome shotgun (WGS) entry which is preliminary data.</text>
</comment>
<gene>
    <name evidence="4" type="ORF">Adt_11157</name>
</gene>
<dbReference type="InterPro" id="IPR054722">
    <property type="entry name" value="PolX-like_BBD"/>
</dbReference>
<dbReference type="PANTHER" id="PTHR47592:SF27">
    <property type="entry name" value="OS08G0421700 PROTEIN"/>
    <property type="match status" value="1"/>
</dbReference>
<dbReference type="Pfam" id="PF22936">
    <property type="entry name" value="Pol_BBD"/>
    <property type="match status" value="1"/>
</dbReference>
<evidence type="ECO:0000313" key="5">
    <source>
        <dbReference type="Proteomes" id="UP001604336"/>
    </source>
</evidence>
<dbReference type="EMBL" id="JBFOLK010000003">
    <property type="protein sequence ID" value="KAL2526103.1"/>
    <property type="molecule type" value="Genomic_DNA"/>
</dbReference>
<feature type="region of interest" description="Disordered" evidence="2">
    <location>
        <begin position="174"/>
        <end position="208"/>
    </location>
</feature>
<evidence type="ECO:0000313" key="4">
    <source>
        <dbReference type="EMBL" id="KAL2526103.1"/>
    </source>
</evidence>
<keyword evidence="1" id="KW-0862">Zinc</keyword>
<feature type="compositionally biased region" description="Basic residues" evidence="2">
    <location>
        <begin position="198"/>
        <end position="208"/>
    </location>
</feature>
<dbReference type="PANTHER" id="PTHR47592">
    <property type="entry name" value="PBF68 PROTEIN"/>
    <property type="match status" value="1"/>
</dbReference>
<organism evidence="4 5">
    <name type="scientific">Abeliophyllum distichum</name>
    <dbReference type="NCBI Taxonomy" id="126358"/>
    <lineage>
        <taxon>Eukaryota</taxon>
        <taxon>Viridiplantae</taxon>
        <taxon>Streptophyta</taxon>
        <taxon>Embryophyta</taxon>
        <taxon>Tracheophyta</taxon>
        <taxon>Spermatophyta</taxon>
        <taxon>Magnoliopsida</taxon>
        <taxon>eudicotyledons</taxon>
        <taxon>Gunneridae</taxon>
        <taxon>Pentapetalae</taxon>
        <taxon>asterids</taxon>
        <taxon>lamiids</taxon>
        <taxon>Lamiales</taxon>
        <taxon>Oleaceae</taxon>
        <taxon>Forsythieae</taxon>
        <taxon>Abeliophyllum</taxon>
    </lineage>
</organism>
<evidence type="ECO:0000256" key="1">
    <source>
        <dbReference type="PROSITE-ProRule" id="PRU00047"/>
    </source>
</evidence>
<feature type="compositionally biased region" description="Basic residues" evidence="2">
    <location>
        <begin position="464"/>
        <end position="476"/>
    </location>
</feature>
<keyword evidence="5" id="KW-1185">Reference proteome</keyword>
<dbReference type="GO" id="GO:0008270">
    <property type="term" value="F:zinc ion binding"/>
    <property type="evidence" value="ECO:0007669"/>
    <property type="project" value="UniProtKB-KW"/>
</dbReference>
<keyword evidence="1" id="KW-0863">Zinc-finger</keyword>